<organism evidence="2 3">
    <name type="scientific">Bifidobacterium minimum</name>
    <dbReference type="NCBI Taxonomy" id="1693"/>
    <lineage>
        <taxon>Bacteria</taxon>
        <taxon>Bacillati</taxon>
        <taxon>Actinomycetota</taxon>
        <taxon>Actinomycetes</taxon>
        <taxon>Bifidobacteriales</taxon>
        <taxon>Bifidobacteriaceae</taxon>
        <taxon>Bifidobacterium</taxon>
    </lineage>
</organism>
<accession>A0A087BNS7</accession>
<dbReference type="Proteomes" id="UP000029014">
    <property type="component" value="Unassembled WGS sequence"/>
</dbReference>
<evidence type="ECO:0000313" key="2">
    <source>
        <dbReference type="EMBL" id="KFI72677.1"/>
    </source>
</evidence>
<gene>
    <name evidence="2" type="ORF">BMIN_0577</name>
</gene>
<name>A0A087BNS7_9BIFI</name>
<dbReference type="AlphaFoldDB" id="A0A087BNS7"/>
<feature type="compositionally biased region" description="Basic and acidic residues" evidence="1">
    <location>
        <begin position="125"/>
        <end position="134"/>
    </location>
</feature>
<feature type="region of interest" description="Disordered" evidence="1">
    <location>
        <begin position="239"/>
        <end position="259"/>
    </location>
</feature>
<comment type="caution">
    <text evidence="2">The sequence shown here is derived from an EMBL/GenBank/DDBJ whole genome shotgun (WGS) entry which is preliminary data.</text>
</comment>
<sequence>MSPPRPGSALLGIRPLGELVEAVLGDVLGGHQVGEVVLGDALGIEQLRRHVDGVVVELAVESAHRLAFGDLHDHLVDGVGEFVDVLEDGLPLHSLGDVRYGDLHRVLSGDVRPCGASRNHVRTLRLDGVDDPQRHPQRHPQRQENNDHRHTRGLHRGVLRPRDGYGGSAHETERHDRQTGAISAGGRHHAVGLILVLMAAQQDAASWAAIGAMILGVVVGRIPPVNKAILVRFPDLRPRRTNGAKAHGANHGAKGSKRP</sequence>
<feature type="compositionally biased region" description="Basic residues" evidence="1">
    <location>
        <begin position="149"/>
        <end position="159"/>
    </location>
</feature>
<protein>
    <submittedName>
        <fullName evidence="2">Sugar ABC superfamily ATP binding cassette transporter, binding protein</fullName>
    </submittedName>
</protein>
<reference evidence="2 3" key="1">
    <citation type="submission" date="2014-03" db="EMBL/GenBank/DDBJ databases">
        <title>Genomics of Bifidobacteria.</title>
        <authorList>
            <person name="Ventura M."/>
            <person name="Milani C."/>
            <person name="Lugli G.A."/>
        </authorList>
    </citation>
    <scope>NUCLEOTIDE SEQUENCE [LARGE SCALE GENOMIC DNA]</scope>
    <source>
        <strain evidence="2 3">LMG 11592</strain>
    </source>
</reference>
<evidence type="ECO:0000313" key="3">
    <source>
        <dbReference type="Proteomes" id="UP000029014"/>
    </source>
</evidence>
<feature type="compositionally biased region" description="Low complexity" evidence="1">
    <location>
        <begin position="243"/>
        <end position="253"/>
    </location>
</feature>
<proteinExistence type="predicted"/>
<dbReference type="STRING" id="1693.BMIN_0577"/>
<evidence type="ECO:0000256" key="1">
    <source>
        <dbReference type="SAM" id="MobiDB-lite"/>
    </source>
</evidence>
<keyword evidence="3" id="KW-1185">Reference proteome</keyword>
<dbReference type="EMBL" id="JGZD01000009">
    <property type="protein sequence ID" value="KFI72677.1"/>
    <property type="molecule type" value="Genomic_DNA"/>
</dbReference>
<feature type="region of interest" description="Disordered" evidence="1">
    <location>
        <begin position="125"/>
        <end position="184"/>
    </location>
</feature>